<sequence length="80" mass="8401">MRCENLHTVCHLGGAYNSLPLALVQVSEAGEASVRSAGNARKQVRCGVKCGDVGGPWINTRAGGVSRFLLPTFLCGGKEK</sequence>
<dbReference type="KEGG" id="plad:PPGU16_55820"/>
<evidence type="ECO:0000313" key="1">
    <source>
        <dbReference type="EMBL" id="BCF92515.1"/>
    </source>
</evidence>
<dbReference type="Proteomes" id="UP000510888">
    <property type="component" value="Chromosome 2"/>
</dbReference>
<accession>A0A7I8BVI6</accession>
<dbReference type="AlphaFoldDB" id="A0A7I8BVI6"/>
<reference evidence="1 2" key="1">
    <citation type="journal article" date="2020" name="Genes (Basel)">
        <title>Genomic Comparison of Insect Gut Symbionts from Divergent Burkholderia Subclades.</title>
        <authorList>
            <person name="Takeshita K."/>
            <person name="Kikuchi Y."/>
        </authorList>
    </citation>
    <scope>NUCLEOTIDE SEQUENCE [LARGE SCALE GENOMIC DNA]</scope>
    <source>
        <strain evidence="1 2">PGU16</strain>
    </source>
</reference>
<dbReference type="EMBL" id="AP023175">
    <property type="protein sequence ID" value="BCF92515.1"/>
    <property type="molecule type" value="Genomic_DNA"/>
</dbReference>
<gene>
    <name evidence="1" type="ORF">PPGU16_55820</name>
</gene>
<keyword evidence="2" id="KW-1185">Reference proteome</keyword>
<name>A0A7I8BVI6_9BURK</name>
<organism evidence="1 2">
    <name type="scientific">Paraburkholderia largidicola</name>
    <dbReference type="NCBI Taxonomy" id="3014751"/>
    <lineage>
        <taxon>Bacteria</taxon>
        <taxon>Pseudomonadati</taxon>
        <taxon>Pseudomonadota</taxon>
        <taxon>Betaproteobacteria</taxon>
        <taxon>Burkholderiales</taxon>
        <taxon>Burkholderiaceae</taxon>
        <taxon>Paraburkholderia</taxon>
    </lineage>
</organism>
<proteinExistence type="predicted"/>
<protein>
    <submittedName>
        <fullName evidence="1">Uncharacterized protein</fullName>
    </submittedName>
</protein>
<evidence type="ECO:0000313" key="2">
    <source>
        <dbReference type="Proteomes" id="UP000510888"/>
    </source>
</evidence>